<dbReference type="Proteomes" id="UP001054252">
    <property type="component" value="Unassembled WGS sequence"/>
</dbReference>
<feature type="compositionally biased region" description="Polar residues" evidence="1">
    <location>
        <begin position="51"/>
        <end position="72"/>
    </location>
</feature>
<accession>A0AAV5MQI6</accession>
<dbReference type="AlphaFoldDB" id="A0AAV5MQI6"/>
<evidence type="ECO:0000313" key="3">
    <source>
        <dbReference type="Proteomes" id="UP001054252"/>
    </source>
</evidence>
<reference evidence="2 3" key="1">
    <citation type="journal article" date="2021" name="Commun. Biol.">
        <title>The genome of Shorea leprosula (Dipterocarpaceae) highlights the ecological relevance of drought in aseasonal tropical rainforests.</title>
        <authorList>
            <person name="Ng K.K.S."/>
            <person name="Kobayashi M.J."/>
            <person name="Fawcett J.A."/>
            <person name="Hatakeyama M."/>
            <person name="Paape T."/>
            <person name="Ng C.H."/>
            <person name="Ang C.C."/>
            <person name="Tnah L.H."/>
            <person name="Lee C.T."/>
            <person name="Nishiyama T."/>
            <person name="Sese J."/>
            <person name="O'Brien M.J."/>
            <person name="Copetti D."/>
            <person name="Mohd Noor M.I."/>
            <person name="Ong R.C."/>
            <person name="Putra M."/>
            <person name="Sireger I.Z."/>
            <person name="Indrioko S."/>
            <person name="Kosugi Y."/>
            <person name="Izuno A."/>
            <person name="Isagi Y."/>
            <person name="Lee S.L."/>
            <person name="Shimizu K.K."/>
        </authorList>
    </citation>
    <scope>NUCLEOTIDE SEQUENCE [LARGE SCALE GENOMIC DNA]</scope>
    <source>
        <strain evidence="2">214</strain>
    </source>
</reference>
<comment type="caution">
    <text evidence="2">The sequence shown here is derived from an EMBL/GenBank/DDBJ whole genome shotgun (WGS) entry which is preliminary data.</text>
</comment>
<name>A0AAV5MQI6_9ROSI</name>
<feature type="region of interest" description="Disordered" evidence="1">
    <location>
        <begin position="1"/>
        <end position="114"/>
    </location>
</feature>
<organism evidence="2 3">
    <name type="scientific">Rubroshorea leprosula</name>
    <dbReference type="NCBI Taxonomy" id="152421"/>
    <lineage>
        <taxon>Eukaryota</taxon>
        <taxon>Viridiplantae</taxon>
        <taxon>Streptophyta</taxon>
        <taxon>Embryophyta</taxon>
        <taxon>Tracheophyta</taxon>
        <taxon>Spermatophyta</taxon>
        <taxon>Magnoliopsida</taxon>
        <taxon>eudicotyledons</taxon>
        <taxon>Gunneridae</taxon>
        <taxon>Pentapetalae</taxon>
        <taxon>rosids</taxon>
        <taxon>malvids</taxon>
        <taxon>Malvales</taxon>
        <taxon>Dipterocarpaceae</taxon>
        <taxon>Rubroshorea</taxon>
    </lineage>
</organism>
<protein>
    <submittedName>
        <fullName evidence="2">Uncharacterized protein</fullName>
    </submittedName>
</protein>
<sequence length="163" mass="17874">MAESKAETELKKANGKQLQTQKPEEKDSDPSLTGDDFVIVPTEEPDKPVETPNQDQSLGDQTENYRTLSGSRKSVHWSPELVTESPASDHNNVSAPNGSNSYVAPASSSSSFKGKMETVKDVLGRWGRKVGEATRKAEDLAGNTWQHPEDSLLVENLRLLRPV</sequence>
<evidence type="ECO:0000256" key="1">
    <source>
        <dbReference type="SAM" id="MobiDB-lite"/>
    </source>
</evidence>
<gene>
    <name evidence="2" type="ORF">SLEP1_g57932</name>
</gene>
<evidence type="ECO:0000313" key="2">
    <source>
        <dbReference type="EMBL" id="GKV51264.1"/>
    </source>
</evidence>
<proteinExistence type="predicted"/>
<feature type="compositionally biased region" description="Basic and acidic residues" evidence="1">
    <location>
        <begin position="1"/>
        <end position="12"/>
    </location>
</feature>
<feature type="compositionally biased region" description="Polar residues" evidence="1">
    <location>
        <begin position="85"/>
        <end position="102"/>
    </location>
</feature>
<keyword evidence="3" id="KW-1185">Reference proteome</keyword>
<dbReference type="EMBL" id="BPVZ01000464">
    <property type="protein sequence ID" value="GKV51264.1"/>
    <property type="molecule type" value="Genomic_DNA"/>
</dbReference>